<dbReference type="EMBL" id="CHKL01000061">
    <property type="protein sequence ID" value="COV88708.1"/>
    <property type="molecule type" value="Genomic_DNA"/>
</dbReference>
<dbReference type="AlphaFoldDB" id="A0A0T9EK70"/>
<dbReference type="EMBL" id="CSAD01000598">
    <property type="protein sequence ID" value="COW20025.1"/>
    <property type="molecule type" value="Genomic_DNA"/>
</dbReference>
<evidence type="ECO:0000313" key="11">
    <source>
        <dbReference type="Proteomes" id="UP000044938"/>
    </source>
</evidence>
<reference evidence="7" key="2">
    <citation type="submission" date="2015-03" db="EMBL/GenBank/DDBJ databases">
        <authorList>
            <person name="Murphy D."/>
        </authorList>
    </citation>
    <scope>NUCLEOTIDE SEQUENCE [LARGE SCALE GENOMIC DNA]</scope>
    <source>
        <strain evidence="7">K00500041</strain>
    </source>
</reference>
<evidence type="ECO:0000313" key="2">
    <source>
        <dbReference type="EMBL" id="CFE78066.1"/>
    </source>
</evidence>
<dbReference type="Proteomes" id="UP000048289">
    <property type="component" value="Unassembled WGS sequence"/>
</dbReference>
<dbReference type="Proteomes" id="UP000050164">
    <property type="component" value="Unassembled WGS sequence"/>
</dbReference>
<dbReference type="EMBL" id="CSAE01000327">
    <property type="protein sequence ID" value="COW11091.1"/>
    <property type="molecule type" value="Genomic_DNA"/>
</dbReference>
<dbReference type="Proteomes" id="UP000048600">
    <property type="component" value="Unassembled WGS sequence"/>
</dbReference>
<dbReference type="EMBL" id="CFOH01001065">
    <property type="protein sequence ID" value="CFE78066.1"/>
    <property type="molecule type" value="Genomic_DNA"/>
</dbReference>
<protein>
    <submittedName>
        <fullName evidence="7">Uncharacterized protein</fullName>
    </submittedName>
</protein>
<proteinExistence type="predicted"/>
<evidence type="ECO:0000313" key="14">
    <source>
        <dbReference type="Proteomes" id="UP000048289"/>
    </source>
</evidence>
<dbReference type="Proteomes" id="UP000044938">
    <property type="component" value="Unassembled WGS sequence"/>
</dbReference>
<evidence type="ECO:0000313" key="4">
    <source>
        <dbReference type="EMBL" id="CKT18738.1"/>
    </source>
</evidence>
<evidence type="ECO:0000313" key="7">
    <source>
        <dbReference type="EMBL" id="COW11091.1"/>
    </source>
</evidence>
<evidence type="ECO:0000313" key="12">
    <source>
        <dbReference type="Proteomes" id="UP000045842"/>
    </source>
</evidence>
<evidence type="ECO:0000313" key="8">
    <source>
        <dbReference type="EMBL" id="COW20025.1"/>
    </source>
</evidence>
<evidence type="ECO:0000313" key="15">
    <source>
        <dbReference type="Proteomes" id="UP000048600"/>
    </source>
</evidence>
<evidence type="ECO:0000313" key="10">
    <source>
        <dbReference type="Proteomes" id="UP000038802"/>
    </source>
</evidence>
<evidence type="ECO:0000313" key="18">
    <source>
        <dbReference type="Proteomes" id="UP000050164"/>
    </source>
</evidence>
<evidence type="ECO:0000313" key="16">
    <source>
        <dbReference type="Proteomes" id="UP000048948"/>
    </source>
</evidence>
<dbReference type="Proteomes" id="UP000049023">
    <property type="component" value="Unassembled WGS sequence"/>
</dbReference>
<name>A0A0T9EK70_MYCTX</name>
<dbReference type="Proteomes" id="UP000046947">
    <property type="component" value="Unassembled WGS sequence"/>
</dbReference>
<evidence type="ECO:0000313" key="9">
    <source>
        <dbReference type="EMBL" id="COW46303.1"/>
    </source>
</evidence>
<dbReference type="EMBL" id="CNFT01000987">
    <property type="protein sequence ID" value="CKS67663.1"/>
    <property type="molecule type" value="Genomic_DNA"/>
</dbReference>
<evidence type="ECO:0000313" key="3">
    <source>
        <dbReference type="EMBL" id="CKS67663.1"/>
    </source>
</evidence>
<reference evidence="10 11" key="1">
    <citation type="submission" date="2015-03" db="EMBL/GenBank/DDBJ databases">
        <authorList>
            <consortium name="Pathogen Informatics"/>
        </authorList>
    </citation>
    <scope>NUCLEOTIDE SEQUENCE [LARGE SCALE GENOMIC DNA]</scope>
    <source>
        <strain evidence="5 16">Bir 172</strain>
        <strain evidence="3 18">Bir 185</strain>
        <strain evidence="4 17">Bir 187</strain>
        <strain evidence="8 12">G09801536</strain>
        <strain evidence="1 14">G09901357</strain>
        <strain evidence="2 13">H09601792</strain>
        <strain evidence="10">K00500041</strain>
        <strain evidence="9 11">M09401471</strain>
        <strain evidence="6 15">P00601463</strain>
    </source>
</reference>
<organism evidence="7 10">
    <name type="scientific">Mycobacterium tuberculosis</name>
    <dbReference type="NCBI Taxonomy" id="1773"/>
    <lineage>
        <taxon>Bacteria</taxon>
        <taxon>Bacillati</taxon>
        <taxon>Actinomycetota</taxon>
        <taxon>Actinomycetes</taxon>
        <taxon>Mycobacteriales</taxon>
        <taxon>Mycobacteriaceae</taxon>
        <taxon>Mycobacterium</taxon>
        <taxon>Mycobacterium tuberculosis complex</taxon>
    </lineage>
</organism>
<evidence type="ECO:0000313" key="1">
    <source>
        <dbReference type="EMBL" id="CFE46881.1"/>
    </source>
</evidence>
<evidence type="ECO:0000313" key="13">
    <source>
        <dbReference type="Proteomes" id="UP000046947"/>
    </source>
</evidence>
<evidence type="ECO:0000313" key="17">
    <source>
        <dbReference type="Proteomes" id="UP000049023"/>
    </source>
</evidence>
<dbReference type="Proteomes" id="UP000038802">
    <property type="component" value="Unassembled WGS sequence"/>
</dbReference>
<dbReference type="EMBL" id="CFOE01000939">
    <property type="protein sequence ID" value="CFE46881.1"/>
    <property type="molecule type" value="Genomic_DNA"/>
</dbReference>
<dbReference type="EMBL" id="CNFU01001217">
    <property type="protein sequence ID" value="CKT18738.1"/>
    <property type="molecule type" value="Genomic_DNA"/>
</dbReference>
<dbReference type="EMBL" id="CNGE01001049">
    <property type="protein sequence ID" value="CKT65858.1"/>
    <property type="molecule type" value="Genomic_DNA"/>
</dbReference>
<evidence type="ECO:0000313" key="5">
    <source>
        <dbReference type="EMBL" id="CKT65858.1"/>
    </source>
</evidence>
<accession>A0A0T9EK70</accession>
<gene>
    <name evidence="8" type="ORF">ERS007679_03357</name>
    <name evidence="1" type="ORF">ERS007681_04216</name>
    <name evidence="2" type="ORF">ERS007688_04083</name>
    <name evidence="7" type="ORF">ERS007703_02788</name>
    <name evidence="9" type="ORF">ERS007720_02687</name>
    <name evidence="6" type="ORF">ERS007741_00882</name>
    <name evidence="5" type="ORF">ERS027646_03956</name>
    <name evidence="3" type="ORF">ERS027659_03426</name>
    <name evidence="4" type="ORF">ERS027661_04039</name>
</gene>
<sequence>MQAHHRDRADSVRMGLPHLLAQCLQVGCPQHPAVGCDPFIDLDDPLIKHLGQHDPPVEDARTILVGDAQGVAETAGDHQQCALTRALEQRIGRHRGAHPHRVDARARLAVR</sequence>
<dbReference type="Proteomes" id="UP000045842">
    <property type="component" value="Unassembled WGS sequence"/>
</dbReference>
<evidence type="ECO:0000313" key="6">
    <source>
        <dbReference type="EMBL" id="COV88708.1"/>
    </source>
</evidence>
<dbReference type="EMBL" id="CSAJ01000363">
    <property type="protein sequence ID" value="COW46303.1"/>
    <property type="molecule type" value="Genomic_DNA"/>
</dbReference>
<dbReference type="AntiFam" id="ANF00113">
    <property type="entry name" value="Shadow ORF (opposite OPLAH)"/>
</dbReference>
<dbReference type="Proteomes" id="UP000048948">
    <property type="component" value="Unassembled WGS sequence"/>
</dbReference>